<proteinExistence type="predicted"/>
<sequence length="118" mass="13788">MRAQIIGDEKVQEFSEKLLQIGKDTYPIVENTGYNVIETPEQLINEVYPSIAEWLRERIILATKNDIVNGINMKIIQEMILREDKIYMPMTDEQESINFPTEFLNSLNVQGMPLHYLK</sequence>
<dbReference type="EMBL" id="BGZK01000670">
    <property type="protein sequence ID" value="GBP55490.1"/>
    <property type="molecule type" value="Genomic_DNA"/>
</dbReference>
<accession>A0A4C1WX88</accession>
<dbReference type="PANTHER" id="PTHR10492">
    <property type="match status" value="1"/>
</dbReference>
<reference evidence="1 2" key="1">
    <citation type="journal article" date="2019" name="Commun. Biol.">
        <title>The bagworm genome reveals a unique fibroin gene that provides high tensile strength.</title>
        <authorList>
            <person name="Kono N."/>
            <person name="Nakamura H."/>
            <person name="Ohtoshi R."/>
            <person name="Tomita M."/>
            <person name="Numata K."/>
            <person name="Arakawa K."/>
        </authorList>
    </citation>
    <scope>NUCLEOTIDE SEQUENCE [LARGE SCALE GENOMIC DNA]</scope>
</reference>
<dbReference type="STRING" id="151549.A0A4C1WX88"/>
<organism evidence="1 2">
    <name type="scientific">Eumeta variegata</name>
    <name type="common">Bagworm moth</name>
    <name type="synonym">Eumeta japonica</name>
    <dbReference type="NCBI Taxonomy" id="151549"/>
    <lineage>
        <taxon>Eukaryota</taxon>
        <taxon>Metazoa</taxon>
        <taxon>Ecdysozoa</taxon>
        <taxon>Arthropoda</taxon>
        <taxon>Hexapoda</taxon>
        <taxon>Insecta</taxon>
        <taxon>Pterygota</taxon>
        <taxon>Neoptera</taxon>
        <taxon>Endopterygota</taxon>
        <taxon>Lepidoptera</taxon>
        <taxon>Glossata</taxon>
        <taxon>Ditrysia</taxon>
        <taxon>Tineoidea</taxon>
        <taxon>Psychidae</taxon>
        <taxon>Oiketicinae</taxon>
        <taxon>Eumeta</taxon>
    </lineage>
</organism>
<evidence type="ECO:0000313" key="2">
    <source>
        <dbReference type="Proteomes" id="UP000299102"/>
    </source>
</evidence>
<protein>
    <submittedName>
        <fullName evidence="1">Uncharacterized protein</fullName>
    </submittedName>
</protein>
<dbReference type="PANTHER" id="PTHR10492:SF57">
    <property type="entry name" value="ATP-DEPENDENT DNA HELICASE"/>
    <property type="match status" value="1"/>
</dbReference>
<dbReference type="Proteomes" id="UP000299102">
    <property type="component" value="Unassembled WGS sequence"/>
</dbReference>
<gene>
    <name evidence="1" type="ORF">EVAR_40283_1</name>
</gene>
<evidence type="ECO:0000313" key="1">
    <source>
        <dbReference type="EMBL" id="GBP55490.1"/>
    </source>
</evidence>
<dbReference type="AlphaFoldDB" id="A0A4C1WX88"/>
<comment type="caution">
    <text evidence="1">The sequence shown here is derived from an EMBL/GenBank/DDBJ whole genome shotgun (WGS) entry which is preliminary data.</text>
</comment>
<dbReference type="OrthoDB" id="272985at2759"/>
<keyword evidence="2" id="KW-1185">Reference proteome</keyword>
<name>A0A4C1WX88_EUMVA</name>